<dbReference type="SMART" id="SM00020">
    <property type="entry name" value="Tryp_SPc"/>
    <property type="match status" value="1"/>
</dbReference>
<reference evidence="4" key="1">
    <citation type="submission" date="2022-01" db="EMBL/GenBank/DDBJ databases">
        <title>Genome Sequence Resource for Two Populations of Ditylenchus destructor, the Migratory Endoparasitic Phytonematode.</title>
        <authorList>
            <person name="Zhang H."/>
            <person name="Lin R."/>
            <person name="Xie B."/>
        </authorList>
    </citation>
    <scope>NUCLEOTIDE SEQUENCE</scope>
    <source>
        <strain evidence="4">BazhouSP</strain>
    </source>
</reference>
<organism evidence="4 5">
    <name type="scientific">Ditylenchus destructor</name>
    <dbReference type="NCBI Taxonomy" id="166010"/>
    <lineage>
        <taxon>Eukaryota</taxon>
        <taxon>Metazoa</taxon>
        <taxon>Ecdysozoa</taxon>
        <taxon>Nematoda</taxon>
        <taxon>Chromadorea</taxon>
        <taxon>Rhabditida</taxon>
        <taxon>Tylenchina</taxon>
        <taxon>Tylenchomorpha</taxon>
        <taxon>Sphaerularioidea</taxon>
        <taxon>Anguinidae</taxon>
        <taxon>Anguininae</taxon>
        <taxon>Ditylenchus</taxon>
    </lineage>
</organism>
<dbReference type="InterPro" id="IPR043504">
    <property type="entry name" value="Peptidase_S1_PA_chymotrypsin"/>
</dbReference>
<dbReference type="PANTHER" id="PTHR24250">
    <property type="entry name" value="CHYMOTRYPSIN-RELATED"/>
    <property type="match status" value="1"/>
</dbReference>
<dbReference type="InterPro" id="IPR009003">
    <property type="entry name" value="Peptidase_S1_PA"/>
</dbReference>
<evidence type="ECO:0000313" key="4">
    <source>
        <dbReference type="EMBL" id="KAI1699642.1"/>
    </source>
</evidence>
<name>A0AAD4MPF6_9BILA</name>
<dbReference type="Proteomes" id="UP001201812">
    <property type="component" value="Unassembled WGS sequence"/>
</dbReference>
<comment type="caution">
    <text evidence="4">The sequence shown here is derived from an EMBL/GenBank/DDBJ whole genome shotgun (WGS) entry which is preliminary data.</text>
</comment>
<dbReference type="PANTHER" id="PTHR24250:SF27">
    <property type="entry name" value="ELASTASE 2 LIKE"/>
    <property type="match status" value="1"/>
</dbReference>
<accession>A0AAD4MPF6</accession>
<dbReference type="EMBL" id="JAKKPZ010000172">
    <property type="protein sequence ID" value="KAI1699642.1"/>
    <property type="molecule type" value="Genomic_DNA"/>
</dbReference>
<dbReference type="SUPFAM" id="SSF50494">
    <property type="entry name" value="Trypsin-like serine proteases"/>
    <property type="match status" value="1"/>
</dbReference>
<keyword evidence="5" id="KW-1185">Reference proteome</keyword>
<feature type="chain" id="PRO_5042067763" evidence="2">
    <location>
        <begin position="23"/>
        <end position="286"/>
    </location>
</feature>
<evidence type="ECO:0000256" key="1">
    <source>
        <dbReference type="ARBA" id="ARBA00023157"/>
    </source>
</evidence>
<dbReference type="GO" id="GO:0006508">
    <property type="term" value="P:proteolysis"/>
    <property type="evidence" value="ECO:0007669"/>
    <property type="project" value="InterPro"/>
</dbReference>
<dbReference type="Gene3D" id="2.40.10.10">
    <property type="entry name" value="Trypsin-like serine proteases"/>
    <property type="match status" value="1"/>
</dbReference>
<gene>
    <name evidence="4" type="ORF">DdX_17187</name>
</gene>
<dbReference type="GO" id="GO:0004252">
    <property type="term" value="F:serine-type endopeptidase activity"/>
    <property type="evidence" value="ECO:0007669"/>
    <property type="project" value="InterPro"/>
</dbReference>
<sequence length="286" mass="33060">MIGGMFYSLWLLIGIWFIGDHSQKLQSHTSCGFTPIKPDLSQNVSQTHDAVPYSWPWMVLVCETTEIYELCKQDLSFGTVVGEKWVLAFGYDCTSDGIFEVYTKLYDRTTILNPPAKTFQVKNVYCNDGHMAFTIILLELSESIEFDRFVQPICLPMPEENPSKIHGNIAWVSGWSYYSDGDWCNKLQQATVISNVSDVDPETILYVKRKANVNQFYYGSPLMRQRENKRWYQHGIWSMSFGATKSNLKSGYRKSIANDEKIDFYTRIEYYCDWIKETTNGEVLCS</sequence>
<keyword evidence="1" id="KW-1015">Disulfide bond</keyword>
<evidence type="ECO:0000256" key="2">
    <source>
        <dbReference type="SAM" id="SignalP"/>
    </source>
</evidence>
<keyword evidence="2" id="KW-0732">Signal</keyword>
<dbReference type="AlphaFoldDB" id="A0AAD4MPF6"/>
<evidence type="ECO:0000313" key="5">
    <source>
        <dbReference type="Proteomes" id="UP001201812"/>
    </source>
</evidence>
<evidence type="ECO:0000259" key="3">
    <source>
        <dbReference type="PROSITE" id="PS50240"/>
    </source>
</evidence>
<feature type="domain" description="Peptidase S1" evidence="3">
    <location>
        <begin position="1"/>
        <end position="280"/>
    </location>
</feature>
<dbReference type="PROSITE" id="PS50240">
    <property type="entry name" value="TRYPSIN_DOM"/>
    <property type="match status" value="1"/>
</dbReference>
<proteinExistence type="predicted"/>
<feature type="signal peptide" evidence="2">
    <location>
        <begin position="1"/>
        <end position="22"/>
    </location>
</feature>
<protein>
    <submittedName>
        <fullName evidence="4">Trypsin domain-containing protein</fullName>
    </submittedName>
</protein>
<dbReference type="Pfam" id="PF00089">
    <property type="entry name" value="Trypsin"/>
    <property type="match status" value="1"/>
</dbReference>
<dbReference type="InterPro" id="IPR001254">
    <property type="entry name" value="Trypsin_dom"/>
</dbReference>